<feature type="transmembrane region" description="Helical" evidence="7">
    <location>
        <begin position="41"/>
        <end position="63"/>
    </location>
</feature>
<feature type="transmembrane region" description="Helical" evidence="7">
    <location>
        <begin position="315"/>
        <end position="332"/>
    </location>
</feature>
<feature type="transmembrane region" description="Helical" evidence="7">
    <location>
        <begin position="287"/>
        <end position="308"/>
    </location>
</feature>
<dbReference type="AlphaFoldDB" id="A0A3B0T7V4"/>
<evidence type="ECO:0000256" key="5">
    <source>
        <dbReference type="ARBA" id="ARBA00022989"/>
    </source>
</evidence>
<keyword evidence="6 7" id="KW-0472">Membrane</keyword>
<reference evidence="8" key="1">
    <citation type="submission" date="2018-06" db="EMBL/GenBank/DDBJ databases">
        <authorList>
            <person name="Zhirakovskaya E."/>
        </authorList>
    </citation>
    <scope>NUCLEOTIDE SEQUENCE</scope>
</reference>
<comment type="subcellular location">
    <subcellularLocation>
        <location evidence="1">Cell membrane</location>
        <topology evidence="1">Multi-pass membrane protein</topology>
    </subcellularLocation>
</comment>
<feature type="transmembrane region" description="Helical" evidence="7">
    <location>
        <begin position="158"/>
        <end position="176"/>
    </location>
</feature>
<evidence type="ECO:0000256" key="7">
    <source>
        <dbReference type="SAM" id="Phobius"/>
    </source>
</evidence>
<evidence type="ECO:0000256" key="3">
    <source>
        <dbReference type="ARBA" id="ARBA00022679"/>
    </source>
</evidence>
<keyword evidence="4 7" id="KW-0812">Transmembrane</keyword>
<accession>A0A3B0T7V4</accession>
<feature type="transmembrane region" description="Helical" evidence="7">
    <location>
        <begin position="207"/>
        <end position="230"/>
    </location>
</feature>
<keyword evidence="5 7" id="KW-1133">Transmembrane helix</keyword>
<feature type="transmembrane region" description="Helical" evidence="7">
    <location>
        <begin position="387"/>
        <end position="403"/>
    </location>
</feature>
<keyword evidence="2" id="KW-1003">Cell membrane</keyword>
<feature type="transmembrane region" description="Helical" evidence="7">
    <location>
        <begin position="237"/>
        <end position="256"/>
    </location>
</feature>
<dbReference type="GO" id="GO:0005886">
    <property type="term" value="C:plasma membrane"/>
    <property type="evidence" value="ECO:0007669"/>
    <property type="project" value="UniProtKB-SubCell"/>
</dbReference>
<dbReference type="GO" id="GO:0016758">
    <property type="term" value="F:hexosyltransferase activity"/>
    <property type="evidence" value="ECO:0007669"/>
    <property type="project" value="InterPro"/>
</dbReference>
<gene>
    <name evidence="8" type="ORF">MNBD_ACTINO02-2909</name>
</gene>
<proteinExistence type="predicted"/>
<feature type="transmembrane region" description="Helical" evidence="7">
    <location>
        <begin position="125"/>
        <end position="146"/>
    </location>
</feature>
<evidence type="ECO:0000256" key="2">
    <source>
        <dbReference type="ARBA" id="ARBA00022475"/>
    </source>
</evidence>
<dbReference type="Pfam" id="PF09594">
    <property type="entry name" value="GT87"/>
    <property type="match status" value="1"/>
</dbReference>
<evidence type="ECO:0000313" key="8">
    <source>
        <dbReference type="EMBL" id="VAW09417.1"/>
    </source>
</evidence>
<evidence type="ECO:0000256" key="6">
    <source>
        <dbReference type="ARBA" id="ARBA00023136"/>
    </source>
</evidence>
<dbReference type="InterPro" id="IPR018584">
    <property type="entry name" value="GT87"/>
</dbReference>
<evidence type="ECO:0008006" key="9">
    <source>
        <dbReference type="Google" id="ProtNLM"/>
    </source>
</evidence>
<keyword evidence="3" id="KW-0808">Transferase</keyword>
<sequence>MLLLASEMGEAPKPHVDTSSKHPAWERWSVMRSRLPSGAPFAALLAALLVAGLFSLRLIPVYAPLWGLDFQNVYAFQTCEEAQGANLYSVSGEVCGDERGRAFRYPPALFQSFSWVEWFTFAQALAIWNAVMVILMIGIGMMWLWLDRRSHSGWRRPALVLFWLALMTQFPFAFAMERSNNDIIPVALWTGVVGLFVWRRYVFSGGFAGLAIALKVYPVVAAATVVAGMIRPRWTMFGRFVLGGVAGGLLASVFWWDDTVRYITEILPAFANRTPSPSVISHPLQALGLPAPVAAGIVLTFFGSWVVASWRRLHHDPLLVFAGVLAISTYYSTVSWDYNLITTYPLLLVVTARALNPEYSNAWKVASFASVLVIVSGRGLFTPLGQLLFQAAVLTGIAWLVIFDRESPGTSNSVIHAER</sequence>
<name>A0A3B0T7V4_9ZZZZ</name>
<evidence type="ECO:0000256" key="1">
    <source>
        <dbReference type="ARBA" id="ARBA00004651"/>
    </source>
</evidence>
<organism evidence="8">
    <name type="scientific">hydrothermal vent metagenome</name>
    <dbReference type="NCBI Taxonomy" id="652676"/>
    <lineage>
        <taxon>unclassified sequences</taxon>
        <taxon>metagenomes</taxon>
        <taxon>ecological metagenomes</taxon>
    </lineage>
</organism>
<dbReference type="EMBL" id="UOEK01000575">
    <property type="protein sequence ID" value="VAW09417.1"/>
    <property type="molecule type" value="Genomic_DNA"/>
</dbReference>
<evidence type="ECO:0000256" key="4">
    <source>
        <dbReference type="ARBA" id="ARBA00022692"/>
    </source>
</evidence>
<protein>
    <recommendedName>
        <fullName evidence="9">DUF2029 domain-containing protein</fullName>
    </recommendedName>
</protein>